<protein>
    <recommendedName>
        <fullName evidence="2">G-protein coupled receptors family 2 profile 1 domain-containing protein</fullName>
    </recommendedName>
</protein>
<feature type="transmembrane region" description="Helical" evidence="1">
    <location>
        <begin position="172"/>
        <end position="195"/>
    </location>
</feature>
<dbReference type="SMART" id="SM00008">
    <property type="entry name" value="HormR"/>
    <property type="match status" value="1"/>
</dbReference>
<keyword evidence="1" id="KW-0812">Transmembrane</keyword>
<dbReference type="Gene3D" id="4.10.1240.10">
    <property type="entry name" value="GPCR, family 2, extracellular hormone receptor domain"/>
    <property type="match status" value="1"/>
</dbReference>
<feature type="domain" description="G-protein coupled receptors family 2 profile 1" evidence="2">
    <location>
        <begin position="22"/>
        <end position="107"/>
    </location>
</feature>
<name>A0A8S3ZTV3_9EUPU</name>
<reference evidence="3" key="1">
    <citation type="submission" date="2021-04" db="EMBL/GenBank/DDBJ databases">
        <authorList>
            <consortium name="Molecular Ecology Group"/>
        </authorList>
    </citation>
    <scope>NUCLEOTIDE SEQUENCE</scope>
</reference>
<feature type="transmembrane region" description="Helical" evidence="1">
    <location>
        <begin position="370"/>
        <end position="390"/>
    </location>
</feature>
<dbReference type="GO" id="GO:0007188">
    <property type="term" value="P:adenylate cyclase-modulating G protein-coupled receptor signaling pathway"/>
    <property type="evidence" value="ECO:0007669"/>
    <property type="project" value="TreeGrafter"/>
</dbReference>
<organism evidence="3 4">
    <name type="scientific">Candidula unifasciata</name>
    <dbReference type="NCBI Taxonomy" id="100452"/>
    <lineage>
        <taxon>Eukaryota</taxon>
        <taxon>Metazoa</taxon>
        <taxon>Spiralia</taxon>
        <taxon>Lophotrochozoa</taxon>
        <taxon>Mollusca</taxon>
        <taxon>Gastropoda</taxon>
        <taxon>Heterobranchia</taxon>
        <taxon>Euthyneura</taxon>
        <taxon>Panpulmonata</taxon>
        <taxon>Eupulmonata</taxon>
        <taxon>Stylommatophora</taxon>
        <taxon>Helicina</taxon>
        <taxon>Helicoidea</taxon>
        <taxon>Geomitridae</taxon>
        <taxon>Candidula</taxon>
    </lineage>
</organism>
<feature type="transmembrane region" description="Helical" evidence="1">
    <location>
        <begin position="332"/>
        <end position="350"/>
    </location>
</feature>
<sequence length="485" mass="54853">MASRIHLTEMNNFEPPFQTRDTCLAAMLNRSSRMNVTHCKPEWDHYSEMCWAPTPAGVTAITSCPDDGFLNPNQFATRQCLANGTWFVNYTFDDKPYTNYENCFLPDDPSAADDLKKLVSNKIIVLLRSLDGYTRLYLLLHVVSIAVLLAAMIISAAVVIKLKQRRPMTYSYIALSIAAAALLVNNAVTVSVSAIDDATNVFKCRLAKSLVLVSHILFYECIFGYFYMCIVSILQIPIRTLLLKLKIAAAVTLAILLVLAEQFAEIVSYRSKYCGFRTLQSKYHWLTTAPRLLLILSNMCLDCVTIFGTFYLKQPHLEKDRLLRDIRQKATCAMMLVLYNISLEILLILVHTEAYMHYSDLPVNSYLHAYSLAVAIQGIVFTVLMCFMDLEVLAMVGLPRKCSAVDHKTTGNEQQAVQMYSMAKWHSDADISSMYDLENHAAPDMEAPPSHVTRVELIFHTARPEDSIDAQTRVYESKLYRGPRK</sequence>
<dbReference type="OrthoDB" id="6069349at2759"/>
<dbReference type="PROSITE" id="PS50227">
    <property type="entry name" value="G_PROTEIN_RECEP_F2_3"/>
    <property type="match status" value="1"/>
</dbReference>
<dbReference type="InterPro" id="IPR036445">
    <property type="entry name" value="GPCR_2_extracell_dom_sf"/>
</dbReference>
<accession>A0A8S3ZTV3</accession>
<dbReference type="Proteomes" id="UP000678393">
    <property type="component" value="Unassembled WGS sequence"/>
</dbReference>
<dbReference type="GO" id="GO:0005886">
    <property type="term" value="C:plasma membrane"/>
    <property type="evidence" value="ECO:0007669"/>
    <property type="project" value="TreeGrafter"/>
</dbReference>
<dbReference type="InterPro" id="IPR001879">
    <property type="entry name" value="GPCR_2_extracellular_dom"/>
</dbReference>
<evidence type="ECO:0000313" key="3">
    <source>
        <dbReference type="EMBL" id="CAG5130965.1"/>
    </source>
</evidence>
<dbReference type="Pfam" id="PF02793">
    <property type="entry name" value="HRM"/>
    <property type="match status" value="1"/>
</dbReference>
<feature type="transmembrane region" description="Helical" evidence="1">
    <location>
        <begin position="292"/>
        <end position="312"/>
    </location>
</feature>
<dbReference type="EMBL" id="CAJHNH020004379">
    <property type="protein sequence ID" value="CAG5130965.1"/>
    <property type="molecule type" value="Genomic_DNA"/>
</dbReference>
<dbReference type="InterPro" id="IPR050332">
    <property type="entry name" value="GPCR_2"/>
</dbReference>
<dbReference type="GO" id="GO:0008528">
    <property type="term" value="F:G protein-coupled peptide receptor activity"/>
    <property type="evidence" value="ECO:0007669"/>
    <property type="project" value="TreeGrafter"/>
</dbReference>
<keyword evidence="4" id="KW-1185">Reference proteome</keyword>
<proteinExistence type="predicted"/>
<dbReference type="SUPFAM" id="SSF111418">
    <property type="entry name" value="Hormone receptor domain"/>
    <property type="match status" value="1"/>
</dbReference>
<dbReference type="PANTHER" id="PTHR45620">
    <property type="entry name" value="PDF RECEPTOR-LIKE PROTEIN-RELATED"/>
    <property type="match status" value="1"/>
</dbReference>
<keyword evidence="1" id="KW-1133">Transmembrane helix</keyword>
<feature type="transmembrane region" description="Helical" evidence="1">
    <location>
        <begin position="215"/>
        <end position="234"/>
    </location>
</feature>
<gene>
    <name evidence="3" type="ORF">CUNI_LOCUS16523</name>
</gene>
<dbReference type="PANTHER" id="PTHR45620:SF42">
    <property type="entry name" value="G-PROTEIN COUPLED RECEPTOR SEB-2"/>
    <property type="match status" value="1"/>
</dbReference>
<keyword evidence="1" id="KW-0472">Membrane</keyword>
<evidence type="ECO:0000259" key="2">
    <source>
        <dbReference type="PROSITE" id="PS50227"/>
    </source>
</evidence>
<comment type="caution">
    <text evidence="3">The sequence shown here is derived from an EMBL/GenBank/DDBJ whole genome shotgun (WGS) entry which is preliminary data.</text>
</comment>
<feature type="transmembrane region" description="Helical" evidence="1">
    <location>
        <begin position="136"/>
        <end position="160"/>
    </location>
</feature>
<evidence type="ECO:0000313" key="4">
    <source>
        <dbReference type="Proteomes" id="UP000678393"/>
    </source>
</evidence>
<dbReference type="AlphaFoldDB" id="A0A8S3ZTV3"/>
<feature type="transmembrane region" description="Helical" evidence="1">
    <location>
        <begin position="241"/>
        <end position="260"/>
    </location>
</feature>
<evidence type="ECO:0000256" key="1">
    <source>
        <dbReference type="SAM" id="Phobius"/>
    </source>
</evidence>